<evidence type="ECO:0000256" key="2">
    <source>
        <dbReference type="ARBA" id="ARBA00022448"/>
    </source>
</evidence>
<dbReference type="EMBL" id="JBJQND010000011">
    <property type="protein sequence ID" value="KAL3862348.1"/>
    <property type="molecule type" value="Genomic_DNA"/>
</dbReference>
<feature type="region of interest" description="Disordered" evidence="5">
    <location>
        <begin position="217"/>
        <end position="273"/>
    </location>
</feature>
<feature type="compositionally biased region" description="Polar residues" evidence="5">
    <location>
        <begin position="327"/>
        <end position="341"/>
    </location>
</feature>
<organism evidence="7 8">
    <name type="scientific">Sinanodonta woodiana</name>
    <name type="common">Chinese pond mussel</name>
    <name type="synonym">Anodonta woodiana</name>
    <dbReference type="NCBI Taxonomy" id="1069815"/>
    <lineage>
        <taxon>Eukaryota</taxon>
        <taxon>Metazoa</taxon>
        <taxon>Spiralia</taxon>
        <taxon>Lophotrochozoa</taxon>
        <taxon>Mollusca</taxon>
        <taxon>Bivalvia</taxon>
        <taxon>Autobranchia</taxon>
        <taxon>Heteroconchia</taxon>
        <taxon>Palaeoheterodonta</taxon>
        <taxon>Unionida</taxon>
        <taxon>Unionoidea</taxon>
        <taxon>Unionidae</taxon>
        <taxon>Unioninae</taxon>
        <taxon>Sinanodonta</taxon>
    </lineage>
</organism>
<sequence length="370" mass="40285">MNRILNSGDRKISKDEIIVIVNALEIMNSATEQGPNICRGSNILSISSRTHFNIDSMANEMYERVHCVKNTVHVFKIPPRPSNRGYRAADWKLDQPDWTGRMRVVSLGKELYIKLEDRNSGDLFAQCPVDQYPGVAVEAVTDSSRYFVIRIKDPSGRSAFIGIGFEDRGDSFDLNVSLQDYFKHLKQEEEAAKAVVDLQKGPKLDLGFKEGQTIKINIQTKKGDESGTHKPRQRTQGQGKGGSGLGLLPPPPGGFKINPPTGGMSTPQQINTTPQHYVSHTNSACNVDLFDFDFSSSSQSSNGQSTSQSSSQVENLVGFDEDFGGFNSAQSQPKGASTSSDPWGDFASAVSGSSTSNSASQGASTDWVQF</sequence>
<gene>
    <name evidence="7" type="ORF">ACJMK2_008320</name>
</gene>
<evidence type="ECO:0000256" key="5">
    <source>
        <dbReference type="SAM" id="MobiDB-lite"/>
    </source>
</evidence>
<dbReference type="GO" id="GO:0006897">
    <property type="term" value="P:endocytosis"/>
    <property type="evidence" value="ECO:0007669"/>
    <property type="project" value="UniProtKB-KW"/>
</dbReference>
<keyword evidence="3" id="KW-0254">Endocytosis</keyword>
<feature type="domain" description="NECAP PHear" evidence="6">
    <location>
        <begin position="62"/>
        <end position="219"/>
    </location>
</feature>
<comment type="caution">
    <text evidence="7">The sequence shown here is derived from an EMBL/GenBank/DDBJ whole genome shotgun (WGS) entry which is preliminary data.</text>
</comment>
<evidence type="ECO:0000256" key="4">
    <source>
        <dbReference type="ARBA" id="ARBA00022927"/>
    </source>
</evidence>
<name>A0ABD3VLG9_SINWO</name>
<feature type="region of interest" description="Disordered" evidence="5">
    <location>
        <begin position="319"/>
        <end position="370"/>
    </location>
</feature>
<feature type="compositionally biased region" description="Polar residues" evidence="5">
    <location>
        <begin position="263"/>
        <end position="273"/>
    </location>
</feature>
<reference evidence="7 8" key="1">
    <citation type="submission" date="2024-11" db="EMBL/GenBank/DDBJ databases">
        <title>Chromosome-level genome assembly of the freshwater bivalve Anodonta woodiana.</title>
        <authorList>
            <person name="Chen X."/>
        </authorList>
    </citation>
    <scope>NUCLEOTIDE SEQUENCE [LARGE SCALE GENOMIC DNA]</scope>
    <source>
        <strain evidence="7">MN2024</strain>
        <tissue evidence="7">Gills</tissue>
    </source>
</reference>
<dbReference type="InterPro" id="IPR012466">
    <property type="entry name" value="NECAP_PHear"/>
</dbReference>
<proteinExistence type="inferred from homology"/>
<dbReference type="Gene3D" id="2.30.29.30">
    <property type="entry name" value="Pleckstrin-homology domain (PH domain)/Phosphotyrosine-binding domain (PTB)"/>
    <property type="match status" value="1"/>
</dbReference>
<evidence type="ECO:0000313" key="8">
    <source>
        <dbReference type="Proteomes" id="UP001634394"/>
    </source>
</evidence>
<dbReference type="InterPro" id="IPR011993">
    <property type="entry name" value="PH-like_dom_sf"/>
</dbReference>
<dbReference type="PANTHER" id="PTHR12847">
    <property type="entry name" value="ATP-BINDING CASSETTE ABC TRANSPORTER-RELATED"/>
    <property type="match status" value="1"/>
</dbReference>
<dbReference type="Pfam" id="PF07933">
    <property type="entry name" value="DUF1681"/>
    <property type="match status" value="1"/>
</dbReference>
<dbReference type="GO" id="GO:0015031">
    <property type="term" value="P:protein transport"/>
    <property type="evidence" value="ECO:0007669"/>
    <property type="project" value="UniProtKB-KW"/>
</dbReference>
<keyword evidence="8" id="KW-1185">Reference proteome</keyword>
<dbReference type="SUPFAM" id="SSF50729">
    <property type="entry name" value="PH domain-like"/>
    <property type="match status" value="1"/>
</dbReference>
<dbReference type="FunFam" id="2.30.29.30:FF:000064">
    <property type="entry name" value="Adaptin ear-binding coat-associated protein 1"/>
    <property type="match status" value="1"/>
</dbReference>
<evidence type="ECO:0000256" key="1">
    <source>
        <dbReference type="ARBA" id="ARBA00007736"/>
    </source>
</evidence>
<accession>A0ABD3VLG9</accession>
<dbReference type="Proteomes" id="UP001634394">
    <property type="component" value="Unassembled WGS sequence"/>
</dbReference>
<dbReference type="CDD" id="cd13228">
    <property type="entry name" value="PHear_NECAP"/>
    <property type="match status" value="1"/>
</dbReference>
<dbReference type="EMBL" id="JBJQND010000011">
    <property type="protein sequence ID" value="KAL3862347.1"/>
    <property type="molecule type" value="Genomic_DNA"/>
</dbReference>
<evidence type="ECO:0000256" key="3">
    <source>
        <dbReference type="ARBA" id="ARBA00022583"/>
    </source>
</evidence>
<dbReference type="PANTHER" id="PTHR12847:SF9">
    <property type="entry name" value="NECAP-LIKE PROTEIN CG9132"/>
    <property type="match status" value="1"/>
</dbReference>
<comment type="similarity">
    <text evidence="1">Belongs to the NECAP family.</text>
</comment>
<evidence type="ECO:0000259" key="6">
    <source>
        <dbReference type="Pfam" id="PF07933"/>
    </source>
</evidence>
<protein>
    <recommendedName>
        <fullName evidence="6">NECAP PHear domain-containing protein</fullName>
    </recommendedName>
</protein>
<keyword evidence="4" id="KW-0653">Protein transport</keyword>
<dbReference type="AlphaFoldDB" id="A0ABD3VLG9"/>
<feature type="compositionally biased region" description="Low complexity" evidence="5">
    <location>
        <begin position="347"/>
        <end position="370"/>
    </location>
</feature>
<evidence type="ECO:0000313" key="7">
    <source>
        <dbReference type="EMBL" id="KAL3862347.1"/>
    </source>
</evidence>
<keyword evidence="2" id="KW-0813">Transport</keyword>